<feature type="compositionally biased region" description="Low complexity" evidence="1">
    <location>
        <begin position="26"/>
        <end position="37"/>
    </location>
</feature>
<dbReference type="VEuPathDB" id="FungiDB:CC77DRAFT_897360"/>
<comment type="caution">
    <text evidence="2">The sequence shown here is derived from an EMBL/GenBank/DDBJ whole genome shotgun (WGS) entry which is preliminary data.</text>
</comment>
<reference evidence="3" key="1">
    <citation type="journal article" date="2019" name="bioRxiv">
        <title>Genomics, evolutionary history and diagnostics of the Alternaria alternata species group including apple and Asian pear pathotypes.</title>
        <authorList>
            <person name="Armitage A.D."/>
            <person name="Cockerton H.M."/>
            <person name="Sreenivasaprasad S."/>
            <person name="Woodhall J.W."/>
            <person name="Lane C.R."/>
            <person name="Harrison R.J."/>
            <person name="Clarkson J.P."/>
        </authorList>
    </citation>
    <scope>NUCLEOTIDE SEQUENCE [LARGE SCALE GENOMIC DNA]</scope>
    <source>
        <strain evidence="3">FERA 1177</strain>
    </source>
</reference>
<gene>
    <name evidence="2" type="ORF">AA0117_g1659</name>
</gene>
<evidence type="ECO:0000256" key="1">
    <source>
        <dbReference type="SAM" id="MobiDB-lite"/>
    </source>
</evidence>
<dbReference type="Proteomes" id="UP000291422">
    <property type="component" value="Unassembled WGS sequence"/>
</dbReference>
<proteinExistence type="predicted"/>
<feature type="region of interest" description="Disordered" evidence="1">
    <location>
        <begin position="136"/>
        <end position="157"/>
    </location>
</feature>
<evidence type="ECO:0000313" key="3">
    <source>
        <dbReference type="Proteomes" id="UP000291422"/>
    </source>
</evidence>
<protein>
    <submittedName>
        <fullName evidence="2">Uncharacterized protein</fullName>
    </submittedName>
</protein>
<feature type="compositionally biased region" description="Basic and acidic residues" evidence="1">
    <location>
        <begin position="67"/>
        <end position="76"/>
    </location>
</feature>
<feature type="compositionally biased region" description="Basic and acidic residues" evidence="1">
    <location>
        <begin position="139"/>
        <end position="157"/>
    </location>
</feature>
<feature type="region of interest" description="Disordered" evidence="1">
    <location>
        <begin position="1"/>
        <end position="117"/>
    </location>
</feature>
<feature type="compositionally biased region" description="Polar residues" evidence="1">
    <location>
        <begin position="52"/>
        <end position="63"/>
    </location>
</feature>
<dbReference type="AlphaFoldDB" id="A0A4Q4NU33"/>
<evidence type="ECO:0000313" key="2">
    <source>
        <dbReference type="EMBL" id="RYN83699.1"/>
    </source>
</evidence>
<dbReference type="EMBL" id="PDXD01000001">
    <property type="protein sequence ID" value="RYN83699.1"/>
    <property type="molecule type" value="Genomic_DNA"/>
</dbReference>
<organism evidence="2 3">
    <name type="scientific">Alternaria alternata</name>
    <name type="common">Alternaria rot fungus</name>
    <name type="synonym">Torula alternata</name>
    <dbReference type="NCBI Taxonomy" id="5599"/>
    <lineage>
        <taxon>Eukaryota</taxon>
        <taxon>Fungi</taxon>
        <taxon>Dikarya</taxon>
        <taxon>Ascomycota</taxon>
        <taxon>Pezizomycotina</taxon>
        <taxon>Dothideomycetes</taxon>
        <taxon>Pleosporomycetidae</taxon>
        <taxon>Pleosporales</taxon>
        <taxon>Pleosporineae</taxon>
        <taxon>Pleosporaceae</taxon>
        <taxon>Alternaria</taxon>
        <taxon>Alternaria sect. Alternaria</taxon>
        <taxon>Alternaria alternata complex</taxon>
    </lineage>
</organism>
<feature type="compositionally biased region" description="Basic and acidic residues" evidence="1">
    <location>
        <begin position="1"/>
        <end position="25"/>
    </location>
</feature>
<sequence>MDHYPEVSVNERETPSSRMSSRHDSASSVAKAAAAAAHQRPATIDTEDNTAARASSYHSFPSPSTHSSDHSAHRSDSNFSTNSSAQRIEAEYARYTDAPPPYSEKQYEGKSADEQNNMRMKDYAKEISRMMGRQLVRGLKIDERQKGRKEKKEGKVN</sequence>
<accession>A0A4Q4NU33</accession>
<name>A0A4Q4NU33_ALTAL</name>